<organism evidence="2 3">
    <name type="scientific">Exophiala sideris</name>
    <dbReference type="NCBI Taxonomy" id="1016849"/>
    <lineage>
        <taxon>Eukaryota</taxon>
        <taxon>Fungi</taxon>
        <taxon>Dikarya</taxon>
        <taxon>Ascomycota</taxon>
        <taxon>Pezizomycotina</taxon>
        <taxon>Eurotiomycetes</taxon>
        <taxon>Chaetothyriomycetidae</taxon>
        <taxon>Chaetothyriales</taxon>
        <taxon>Herpotrichiellaceae</taxon>
        <taxon>Exophiala</taxon>
    </lineage>
</organism>
<evidence type="ECO:0000313" key="3">
    <source>
        <dbReference type="Proteomes" id="UP000053599"/>
    </source>
</evidence>
<gene>
    <name evidence="2" type="ORF">PV11_03079</name>
</gene>
<feature type="compositionally biased region" description="Basic and acidic residues" evidence="1">
    <location>
        <begin position="258"/>
        <end position="275"/>
    </location>
</feature>
<proteinExistence type="predicted"/>
<protein>
    <submittedName>
        <fullName evidence="2">Uncharacterized protein</fullName>
    </submittedName>
</protein>
<feature type="region of interest" description="Disordered" evidence="1">
    <location>
        <begin position="256"/>
        <end position="282"/>
    </location>
</feature>
<accession>A0A0D1WFL1</accession>
<feature type="region of interest" description="Disordered" evidence="1">
    <location>
        <begin position="89"/>
        <end position="109"/>
    </location>
</feature>
<dbReference type="AlphaFoldDB" id="A0A0D1WFL1"/>
<dbReference type="EMBL" id="KN846951">
    <property type="protein sequence ID" value="KIV87540.1"/>
    <property type="molecule type" value="Genomic_DNA"/>
</dbReference>
<sequence>MDNNRNSLPCPSQIAIALLIVKSKPTHSSIEEHLDSLRKAVIPKSDAGSSPTFDFDPAVYWEGQYRILESQKTKLLDEIAALKEEVRADRDTRVPEPSAPSSALGKRKRTNVSVLEDLSHLKRNGHDTAAVQIDDDHTTILRGFFSLRHSLQLEKPGRDNMLSAVIAITNGLCKDFRLTYGNVGDEMAGPGSCSVDELLSATEQVYPSILQALQHTEPGKGEGGHVLFPGVLDVVKLFETILVCLHKSAVAEYVGRGSEPKSKDQAARPKTEADKPPAPIRTVCGPTGGRALGCTLIKLMTTLDLSHDVHCELLEGFLCALLDHVGSSLSQIVFSDSKSRDAGILPPKGLLDDARSDSQRAVDVVKVEGPYLVCILRQALAFLHANAENTSKQGMLLFSLREPTKDKTLRHLIEATLQNTLLRGVFGDDDSTCYDALRRGKGSLNHDMDKMLADSTLEEDSADWFIGQLWEHLGWDILSRKRLL</sequence>
<dbReference type="OrthoDB" id="202825at2759"/>
<reference evidence="2 3" key="1">
    <citation type="submission" date="2015-01" db="EMBL/GenBank/DDBJ databases">
        <title>The Genome Sequence of Exophiala sideris CBS121828.</title>
        <authorList>
            <consortium name="The Broad Institute Genomics Platform"/>
            <person name="Cuomo C."/>
            <person name="de Hoog S."/>
            <person name="Gorbushina A."/>
            <person name="Stielow B."/>
            <person name="Teixiera M."/>
            <person name="Abouelleil A."/>
            <person name="Chapman S.B."/>
            <person name="Priest M."/>
            <person name="Young S.K."/>
            <person name="Wortman J."/>
            <person name="Nusbaum C."/>
            <person name="Birren B."/>
        </authorList>
    </citation>
    <scope>NUCLEOTIDE SEQUENCE [LARGE SCALE GENOMIC DNA]</scope>
    <source>
        <strain evidence="2 3">CBS 121828</strain>
    </source>
</reference>
<dbReference type="Proteomes" id="UP000053599">
    <property type="component" value="Unassembled WGS sequence"/>
</dbReference>
<dbReference type="HOGENOM" id="CLU_038592_0_0_1"/>
<evidence type="ECO:0000313" key="2">
    <source>
        <dbReference type="EMBL" id="KIV87540.1"/>
    </source>
</evidence>
<dbReference type="STRING" id="1016849.A0A0D1WFL1"/>
<evidence type="ECO:0000256" key="1">
    <source>
        <dbReference type="SAM" id="MobiDB-lite"/>
    </source>
</evidence>
<name>A0A0D1WFL1_9EURO</name>